<dbReference type="Gene3D" id="3.30.300.30">
    <property type="match status" value="1"/>
</dbReference>
<dbReference type="RefSeq" id="WP_380226714.1">
    <property type="nucleotide sequence ID" value="NZ_JBHSOF010000023.1"/>
</dbReference>
<dbReference type="InterPro" id="IPR025110">
    <property type="entry name" value="AMP-bd_C"/>
</dbReference>
<dbReference type="Gene3D" id="2.30.38.10">
    <property type="entry name" value="Luciferase, Domain 3"/>
    <property type="match status" value="1"/>
</dbReference>
<evidence type="ECO:0000259" key="3">
    <source>
        <dbReference type="PROSITE" id="PS50075"/>
    </source>
</evidence>
<protein>
    <submittedName>
        <fullName evidence="4">Serine hydrolase</fullName>
    </submittedName>
</protein>
<dbReference type="InterPro" id="IPR045851">
    <property type="entry name" value="AMP-bd_C_sf"/>
</dbReference>
<dbReference type="InterPro" id="IPR009081">
    <property type="entry name" value="PP-bd_ACP"/>
</dbReference>
<feature type="region of interest" description="Disordered" evidence="2">
    <location>
        <begin position="655"/>
        <end position="680"/>
    </location>
</feature>
<comment type="cofactor">
    <cofactor evidence="1">
        <name>pantetheine 4'-phosphate</name>
        <dbReference type="ChEBI" id="CHEBI:47942"/>
    </cofactor>
</comment>
<dbReference type="Pfam" id="PF00668">
    <property type="entry name" value="Condensation"/>
    <property type="match status" value="1"/>
</dbReference>
<dbReference type="Proteomes" id="UP001595975">
    <property type="component" value="Unassembled WGS sequence"/>
</dbReference>
<dbReference type="EMBL" id="JBHSOF010000023">
    <property type="protein sequence ID" value="MFC5665020.1"/>
    <property type="molecule type" value="Genomic_DNA"/>
</dbReference>
<keyword evidence="4" id="KW-0378">Hydrolase</keyword>
<evidence type="ECO:0000256" key="2">
    <source>
        <dbReference type="SAM" id="MobiDB-lite"/>
    </source>
</evidence>
<dbReference type="SUPFAM" id="SSF56801">
    <property type="entry name" value="Acetyl-CoA synthetase-like"/>
    <property type="match status" value="1"/>
</dbReference>
<sequence>GLARGYLGRPDLTAEKFLPNPHGPAGSRLYRTGDLARFLADGTLETLGRIDNQVKIRGYRIELGEIEARLREHTQVRDAVVAVRTLGTGEKSLVAYVVTTDGTTPDVRTHLADSLPDYMVPAAVMTIDTIPLTTNGKVDHRALPSPDLTAFATEQYVAPRTPLEERLAAIWSEVLGVPRVGSTDNFFALGGDSIRAVQVLSACREAGLSLAVWMILQATSLGELATMVTVEPAAEGLPPTPAQHSALATGGGHTLRLPLSGQADPALLSSALDTVVRHHQALRISLVPNAGGAASPALRLAEAATGPLRFLDLRAAAADGHAAAIATALDEARAALDPSRASLVRATLVRVDERKPDELWLTVHALAADTGSFRILADDLDSAYRQLASGGEPVLLPPATPWRDWAEQLAEQALSPELLDQGERWLARPPATPLPLDHPTTTTTAPDTDTVITVLPPDLTAALLADPQPTHAVLATLGRTLARWAGGDRIEVDVLTDPRQDQDLGPALSRTVGPLADTHPVSLRLPADRDTAATVTAVSRQLRALPAPVHGYGLLRHLAPDADLAAELAALPGAQVRFSHTPATAPTHEGGGLVLLPEHLAPEAAAPTHLLHLDTHLQDGRLYLRWTYRPAVHTAATVHRLADEQLAELSDHLRTAAPRQSADPTRAPRTSRPHGSAPTDAVPELMARHAVPGASIALLENGEVTSLHSYGVLGVDDPTPVTAESLFPAGSISKHVTTVLVLRLVSEGVLDLDRDINDYLTSWRVPAGDGPVTARLLLSNQSGLAPHPPLDDNYPRREPVPTLLDVLNGRAPAKTPPVRREDAPGEVFRLNPLNFSVLQQAMADATGTAFAELARHWLLDPLGMAASGFDPVFPDTTGRAFARGHAADGTPVPDGFVVHPEAAAGGLWTTAGDLARLAAEVRRCFLGLPGGLVDQELVRRMLTPLGGRNYGWSTILDGTGGADLEFGHGGQALGYQAMTGLRARSGTGAVLLSNAAGGRELVRHLLATVWSGQRNLGRLWQQAIDEATAREQDEQLRNGPDA</sequence>
<accession>A0ABW0X910</accession>
<dbReference type="GO" id="GO:0016787">
    <property type="term" value="F:hydrolase activity"/>
    <property type="evidence" value="ECO:0007669"/>
    <property type="project" value="UniProtKB-KW"/>
</dbReference>
<dbReference type="Pfam" id="PF13193">
    <property type="entry name" value="AMP-binding_C"/>
    <property type="match status" value="1"/>
</dbReference>
<dbReference type="PROSITE" id="PS50075">
    <property type="entry name" value="CARRIER"/>
    <property type="match status" value="1"/>
</dbReference>
<dbReference type="InterPro" id="IPR036736">
    <property type="entry name" value="ACP-like_sf"/>
</dbReference>
<reference evidence="5" key="1">
    <citation type="journal article" date="2019" name="Int. J. Syst. Evol. Microbiol.">
        <title>The Global Catalogue of Microorganisms (GCM) 10K type strain sequencing project: providing services to taxonomists for standard genome sequencing and annotation.</title>
        <authorList>
            <consortium name="The Broad Institute Genomics Platform"/>
            <consortium name="The Broad Institute Genome Sequencing Center for Infectious Disease"/>
            <person name="Wu L."/>
            <person name="Ma J."/>
        </authorList>
    </citation>
    <scope>NUCLEOTIDE SEQUENCE [LARGE SCALE GENOMIC DNA]</scope>
    <source>
        <strain evidence="5">CGMCC 4.1437</strain>
    </source>
</reference>
<dbReference type="SUPFAM" id="SSF52777">
    <property type="entry name" value="CoA-dependent acyltransferases"/>
    <property type="match status" value="2"/>
</dbReference>
<dbReference type="InterPro" id="IPR023213">
    <property type="entry name" value="CAT-like_dom_sf"/>
</dbReference>
<gene>
    <name evidence="4" type="ORF">ACFP3U_18790</name>
</gene>
<proteinExistence type="predicted"/>
<dbReference type="Gene3D" id="1.10.1200.10">
    <property type="entry name" value="ACP-like"/>
    <property type="match status" value="1"/>
</dbReference>
<name>A0ABW0X910_9ACTN</name>
<dbReference type="InterPro" id="IPR001466">
    <property type="entry name" value="Beta-lactam-related"/>
</dbReference>
<dbReference type="PANTHER" id="PTHR45527">
    <property type="entry name" value="NONRIBOSOMAL PEPTIDE SYNTHETASE"/>
    <property type="match status" value="1"/>
</dbReference>
<dbReference type="InterPro" id="IPR012338">
    <property type="entry name" value="Beta-lactam/transpept-like"/>
</dbReference>
<evidence type="ECO:0000313" key="5">
    <source>
        <dbReference type="Proteomes" id="UP001595975"/>
    </source>
</evidence>
<dbReference type="SUPFAM" id="SSF47336">
    <property type="entry name" value="ACP-like"/>
    <property type="match status" value="1"/>
</dbReference>
<keyword evidence="5" id="KW-1185">Reference proteome</keyword>
<comment type="caution">
    <text evidence="4">The sequence shown here is derived from an EMBL/GenBank/DDBJ whole genome shotgun (WGS) entry which is preliminary data.</text>
</comment>
<evidence type="ECO:0000256" key="1">
    <source>
        <dbReference type="ARBA" id="ARBA00001957"/>
    </source>
</evidence>
<dbReference type="SUPFAM" id="SSF56601">
    <property type="entry name" value="beta-lactamase/transpeptidase-like"/>
    <property type="match status" value="1"/>
</dbReference>
<dbReference type="Gene3D" id="3.30.559.10">
    <property type="entry name" value="Chloramphenicol acetyltransferase-like domain"/>
    <property type="match status" value="1"/>
</dbReference>
<dbReference type="PANTHER" id="PTHR45527:SF1">
    <property type="entry name" value="FATTY ACID SYNTHASE"/>
    <property type="match status" value="1"/>
</dbReference>
<dbReference type="Pfam" id="PF00550">
    <property type="entry name" value="PP-binding"/>
    <property type="match status" value="1"/>
</dbReference>
<dbReference type="InterPro" id="IPR001242">
    <property type="entry name" value="Condensation_dom"/>
</dbReference>
<organism evidence="4 5">
    <name type="scientific">Kitasatospora misakiensis</name>
    <dbReference type="NCBI Taxonomy" id="67330"/>
    <lineage>
        <taxon>Bacteria</taxon>
        <taxon>Bacillati</taxon>
        <taxon>Actinomycetota</taxon>
        <taxon>Actinomycetes</taxon>
        <taxon>Kitasatosporales</taxon>
        <taxon>Streptomycetaceae</taxon>
        <taxon>Kitasatospora</taxon>
    </lineage>
</organism>
<evidence type="ECO:0000313" key="4">
    <source>
        <dbReference type="EMBL" id="MFC5665020.1"/>
    </source>
</evidence>
<dbReference type="Gene3D" id="3.40.710.10">
    <property type="entry name" value="DD-peptidase/beta-lactamase superfamily"/>
    <property type="match status" value="1"/>
</dbReference>
<dbReference type="Pfam" id="PF00144">
    <property type="entry name" value="Beta-lactamase"/>
    <property type="match status" value="1"/>
</dbReference>
<feature type="domain" description="Carrier" evidence="3">
    <location>
        <begin position="158"/>
        <end position="232"/>
    </location>
</feature>
<dbReference type="Gene3D" id="3.30.559.30">
    <property type="entry name" value="Nonribosomal peptide synthetase, condensation domain"/>
    <property type="match status" value="1"/>
</dbReference>
<feature type="non-terminal residue" evidence="4">
    <location>
        <position position="1"/>
    </location>
</feature>